<organism evidence="2">
    <name type="scientific">Anthurium amnicola</name>
    <dbReference type="NCBI Taxonomy" id="1678845"/>
    <lineage>
        <taxon>Eukaryota</taxon>
        <taxon>Viridiplantae</taxon>
        <taxon>Streptophyta</taxon>
        <taxon>Embryophyta</taxon>
        <taxon>Tracheophyta</taxon>
        <taxon>Spermatophyta</taxon>
        <taxon>Magnoliopsida</taxon>
        <taxon>Liliopsida</taxon>
        <taxon>Araceae</taxon>
        <taxon>Pothoideae</taxon>
        <taxon>Potheae</taxon>
        <taxon>Anthurium</taxon>
    </lineage>
</organism>
<feature type="compositionally biased region" description="Low complexity" evidence="1">
    <location>
        <begin position="157"/>
        <end position="181"/>
    </location>
</feature>
<feature type="compositionally biased region" description="Basic and acidic residues" evidence="1">
    <location>
        <begin position="133"/>
        <end position="153"/>
    </location>
</feature>
<evidence type="ECO:0000313" key="2">
    <source>
        <dbReference type="EMBL" id="JAT51680.1"/>
    </source>
</evidence>
<proteinExistence type="predicted"/>
<feature type="region of interest" description="Disordered" evidence="1">
    <location>
        <begin position="198"/>
        <end position="238"/>
    </location>
</feature>
<dbReference type="EMBL" id="GDJX01016256">
    <property type="protein sequence ID" value="JAT51680.1"/>
    <property type="molecule type" value="Transcribed_RNA"/>
</dbReference>
<gene>
    <name evidence="2" type="primary">ADGB_2</name>
    <name evidence="2" type="ORF">g.115290</name>
</gene>
<protein>
    <submittedName>
        <fullName evidence="2">Androglobin</fullName>
    </submittedName>
</protein>
<accession>A0A1D1YAM1</accession>
<evidence type="ECO:0000256" key="1">
    <source>
        <dbReference type="SAM" id="MobiDB-lite"/>
    </source>
</evidence>
<feature type="region of interest" description="Disordered" evidence="1">
    <location>
        <begin position="133"/>
        <end position="186"/>
    </location>
</feature>
<reference evidence="2" key="1">
    <citation type="submission" date="2015-07" db="EMBL/GenBank/DDBJ databases">
        <title>Transcriptome Assembly of Anthurium amnicola.</title>
        <authorList>
            <person name="Suzuki J."/>
        </authorList>
    </citation>
    <scope>NUCLEOTIDE SEQUENCE</scope>
</reference>
<sequence>MADPKTYAIPLPIDMHDYFSSTPFTTCTFIEFLRQLDLEQKLKSTEQRSIHGIYAKFLNSLSINQDIPQFARDHAKKLLKELSTSKEVVSFWDSIVEREKHRATEEHDYKLLEQVRSKHVSIGDADVARVQRENKVDGESLKASTEKKRKDEDGMASTLSIKRSRSSYSPSPSEVEELPSLVTDSDDDIEEKEVLSIIEYQNSEPRSENKIRTSACNENDEESSSSPPNQELGDTETIPPIIVNEDGDIMTDTKIMRERYLKILRDLNDYCSKKDWLIDDYNVSDEFRKYQIININKLLVGETFNFASDGEAILSLHNIMFIDLTTMKKPLYLDIDDERKWRISIRHPKQQTPPSFLGEIMDEYEAEINDIDELRLKFYDMWGKYRDKVIYSDNERRLFEAIQAVARAFFERMHMYPDSRNKNEDTLVHDYVHDAFKEMFHDPNYEIIWANTESLSSREHRATYGRSKGRKPDITIYRVMKKGEKEETSKVEREETCFVEAKHLSITRNSRIGGYNLYKVAILCQGGINRIISSRRNTPKLKSFGVHICEGYIYLGMMDLEYDGIYRYIQLSEIKLAQKLSEFNLVRKLIVETFHFKCRIDDFYFSENNKGLTDNISCHNNFSHEPTITPKARRSTMVPVVSLIEKITNTNNCKSI</sequence>
<dbReference type="AlphaFoldDB" id="A0A1D1YAM1"/>
<name>A0A1D1YAM1_9ARAE</name>